<name>A0A1G5S557_PSEXY</name>
<sequence length="110" mass="12697">MNFYIGNSVNEVNVQDFNIEFSDELLDYIYKIHGEAHIDMSKLFQIQPYEDMEISKDDLPLIANICIYILENSMLKKYDEPDEGQKMVKDLFDIIQKAQAKGKGIVSIGD</sequence>
<accession>A0A1G5S557</accession>
<dbReference type="AlphaFoldDB" id="A0A1G5S557"/>
<evidence type="ECO:0000313" key="1">
    <source>
        <dbReference type="EMBL" id="SCZ81456.1"/>
    </source>
</evidence>
<protein>
    <submittedName>
        <fullName evidence="1">Uncharacterized protein</fullName>
    </submittedName>
</protein>
<gene>
    <name evidence="1" type="ORF">SAMN02910350_02830</name>
</gene>
<evidence type="ECO:0000313" key="2">
    <source>
        <dbReference type="Proteomes" id="UP000199428"/>
    </source>
</evidence>
<reference evidence="1 2" key="1">
    <citation type="submission" date="2016-10" db="EMBL/GenBank/DDBJ databases">
        <authorList>
            <person name="de Groot N.N."/>
        </authorList>
    </citation>
    <scope>NUCLEOTIDE SEQUENCE [LARGE SCALE GENOMIC DNA]</scope>
    <source>
        <strain evidence="1 2">DSM 10317</strain>
    </source>
</reference>
<dbReference type="Proteomes" id="UP000199428">
    <property type="component" value="Unassembled WGS sequence"/>
</dbReference>
<dbReference type="EMBL" id="FMWK01000021">
    <property type="protein sequence ID" value="SCZ81456.1"/>
    <property type="molecule type" value="Genomic_DNA"/>
</dbReference>
<organism evidence="1 2">
    <name type="scientific">Pseudobutyrivibrio xylanivorans</name>
    <dbReference type="NCBI Taxonomy" id="185007"/>
    <lineage>
        <taxon>Bacteria</taxon>
        <taxon>Bacillati</taxon>
        <taxon>Bacillota</taxon>
        <taxon>Clostridia</taxon>
        <taxon>Lachnospirales</taxon>
        <taxon>Lachnospiraceae</taxon>
        <taxon>Pseudobutyrivibrio</taxon>
    </lineage>
</organism>
<dbReference type="RefSeq" id="WP_028247982.1">
    <property type="nucleotide sequence ID" value="NZ_FMWK01000021.1"/>
</dbReference>
<proteinExistence type="predicted"/>